<dbReference type="PANTHER" id="PTHR11533">
    <property type="entry name" value="PROTEASE M1 ZINC METALLOPROTEASE"/>
    <property type="match status" value="1"/>
</dbReference>
<feature type="region of interest" description="Disordered" evidence="26">
    <location>
        <begin position="76"/>
        <end position="95"/>
    </location>
</feature>
<dbReference type="Pfam" id="PF17900">
    <property type="entry name" value="Peptidase_M1_N"/>
    <property type="match status" value="2"/>
</dbReference>
<evidence type="ECO:0000256" key="17">
    <source>
        <dbReference type="ARBA" id="ARBA00022989"/>
    </source>
</evidence>
<keyword evidence="9" id="KW-0336">GPI-anchor</keyword>
<dbReference type="GO" id="GO:0005615">
    <property type="term" value="C:extracellular space"/>
    <property type="evidence" value="ECO:0007669"/>
    <property type="project" value="TreeGrafter"/>
</dbReference>
<feature type="domain" description="Peptidase M1 membrane alanine aminopeptidase" evidence="27">
    <location>
        <begin position="986"/>
        <end position="1208"/>
    </location>
</feature>
<evidence type="ECO:0000256" key="8">
    <source>
        <dbReference type="ARBA" id="ARBA00022475"/>
    </source>
</evidence>
<dbReference type="Gene3D" id="2.60.40.1730">
    <property type="entry name" value="tricorn interacting facor f3 domain"/>
    <property type="match status" value="2"/>
</dbReference>
<dbReference type="GO" id="GO:0004230">
    <property type="term" value="F:glutamyl aminopeptidase activity"/>
    <property type="evidence" value="ECO:0007669"/>
    <property type="project" value="UniProtKB-EC"/>
</dbReference>
<keyword evidence="19" id="KW-0472">Membrane</keyword>
<dbReference type="GO" id="GO:0006508">
    <property type="term" value="P:proteolysis"/>
    <property type="evidence" value="ECO:0007669"/>
    <property type="project" value="UniProtKB-KW"/>
</dbReference>
<evidence type="ECO:0000256" key="16">
    <source>
        <dbReference type="ARBA" id="ARBA00022968"/>
    </source>
</evidence>
<dbReference type="InterPro" id="IPR027268">
    <property type="entry name" value="Peptidase_M4/M1_CTD_sf"/>
</dbReference>
<keyword evidence="17" id="KW-1133">Transmembrane helix</keyword>
<comment type="subunit">
    <text evidence="5">Homodimer; disulfide-linked.</text>
</comment>
<keyword evidence="18" id="KW-0482">Metalloprotease</keyword>
<feature type="binding site" evidence="24">
    <location>
        <position position="1058"/>
    </location>
    <ligand>
        <name>Zn(2+)</name>
        <dbReference type="ChEBI" id="CHEBI:29105"/>
        <note>catalytic</note>
    </ligand>
</feature>
<dbReference type="Gene3D" id="1.25.50.20">
    <property type="match status" value="1"/>
</dbReference>
<proteinExistence type="inferred from homology"/>
<comment type="catalytic activity">
    <reaction evidence="1">
        <text>Release of N-terminal glutamate (and to a lesser extent aspartate) from a peptide.</text>
        <dbReference type="EC" id="3.4.11.7"/>
    </reaction>
</comment>
<evidence type="ECO:0000256" key="9">
    <source>
        <dbReference type="ARBA" id="ARBA00022622"/>
    </source>
</evidence>
<evidence type="ECO:0000256" key="3">
    <source>
        <dbReference type="ARBA" id="ARBA00004609"/>
    </source>
</evidence>
<dbReference type="Pfam" id="PF11838">
    <property type="entry name" value="ERAP1_C"/>
    <property type="match status" value="1"/>
</dbReference>
<dbReference type="GO" id="GO:0043171">
    <property type="term" value="P:peptide catabolic process"/>
    <property type="evidence" value="ECO:0007669"/>
    <property type="project" value="TreeGrafter"/>
</dbReference>
<dbReference type="GO" id="GO:0070006">
    <property type="term" value="F:metalloaminopeptidase activity"/>
    <property type="evidence" value="ECO:0007669"/>
    <property type="project" value="TreeGrafter"/>
</dbReference>
<evidence type="ECO:0000256" key="18">
    <source>
        <dbReference type="ARBA" id="ARBA00023049"/>
    </source>
</evidence>
<keyword evidence="12 24" id="KW-0479">Metal-binding</keyword>
<keyword evidence="21" id="KW-0325">Glycoprotein</keyword>
<dbReference type="Gene3D" id="1.10.390.10">
    <property type="entry name" value="Neutral Protease Domain 2"/>
    <property type="match status" value="1"/>
</dbReference>
<keyword evidence="15" id="KW-0106">Calcium</keyword>
<dbReference type="Proteomes" id="UP000648187">
    <property type="component" value="Unassembled WGS sequence"/>
</dbReference>
<feature type="site" description="Transition state stabilizer" evidence="25">
    <location>
        <position position="1144"/>
    </location>
</feature>
<dbReference type="EC" id="3.4.11.7" evidence="6"/>
<dbReference type="InterPro" id="IPR050344">
    <property type="entry name" value="Peptidase_M1_aminopeptidases"/>
</dbReference>
<dbReference type="GO" id="GO:0005737">
    <property type="term" value="C:cytoplasm"/>
    <property type="evidence" value="ECO:0007669"/>
    <property type="project" value="TreeGrafter"/>
</dbReference>
<keyword evidence="31" id="KW-1185">Reference proteome</keyword>
<comment type="caution">
    <text evidence="30">The sequence shown here is derived from an EMBL/GenBank/DDBJ whole genome shotgun (WGS) entry which is preliminary data.</text>
</comment>
<feature type="compositionally biased region" description="Low complexity" evidence="26">
    <location>
        <begin position="81"/>
        <end position="95"/>
    </location>
</feature>
<dbReference type="FunFam" id="1.25.50.20:FF:000001">
    <property type="entry name" value="Aminopeptidase"/>
    <property type="match status" value="1"/>
</dbReference>
<dbReference type="InterPro" id="IPR045357">
    <property type="entry name" value="Aminopeptidase_N-like_N"/>
</dbReference>
<evidence type="ECO:0000259" key="28">
    <source>
        <dbReference type="Pfam" id="PF11838"/>
    </source>
</evidence>
<protein>
    <recommendedName>
        <fullName evidence="6">glutamyl aminopeptidase</fullName>
        <ecNumber evidence="6">3.4.11.7</ecNumber>
    </recommendedName>
</protein>
<evidence type="ECO:0000256" key="22">
    <source>
        <dbReference type="ARBA" id="ARBA00023288"/>
    </source>
</evidence>
<feature type="compositionally biased region" description="Acidic residues" evidence="26">
    <location>
        <begin position="296"/>
        <end position="311"/>
    </location>
</feature>
<name>A0A835L1Q5_SPOEX</name>
<keyword evidence="8" id="KW-1003">Cell membrane</keyword>
<dbReference type="CDD" id="cd09601">
    <property type="entry name" value="M1_APN-Q_like"/>
    <property type="match status" value="1"/>
</dbReference>
<evidence type="ECO:0000256" key="15">
    <source>
        <dbReference type="ARBA" id="ARBA00022837"/>
    </source>
</evidence>
<evidence type="ECO:0000256" key="1">
    <source>
        <dbReference type="ARBA" id="ARBA00001703"/>
    </source>
</evidence>
<evidence type="ECO:0000256" key="14">
    <source>
        <dbReference type="ARBA" id="ARBA00022833"/>
    </source>
</evidence>
<sequence>FGQLAVEFNGKRRAVLSEQVFCGVCLRNAKNEDENCLFSKAQVKAYSKGIATSNLLRHLKDAHGVEDTQRLQPSSITQFFSPRTPTTSSSSKRSSNKWSLSRDLALWFARSLIPFDSVENDAMIDFLKKYNIIVSADDLPSRHNIAREGLEDVYNSMLAPRFGALTADMWTDQYRRRNYITCTFHFNSEDMTLIKFTLATIEITKKHTGETIHAGGNMKRAANLLGFDNHLCLGHALHNLVNVDGIANTREISKLLKKCKKIVKHVRYRAPRVEAAASAAQNDLLSFIEEFAEHVEDEDSDSTDSESESTEIPERALSSRKHLQPPPTIKTSTSTRWHSVLMMLKSISNSANRQPINTVLNEIGRGLVIQDIDYENIEALIKFLENFKKIVEILSSETQPTINLALVFRSEIKRLLEEMGDDEPLVIRRLKNNMLAGLESRFPLTDVVVAATLLDCRFHGINEIEEFMKTKGTTKVSFLASMVRSRLMTEDIPQNKITDSAGEVGTSSSVNAANFLLDLARKHSATQQDAESAVGNSKVMKWTGEQKLLIFFIIAALCFFVSTVALATVDIQVCQPYLEHQFNGINKSKHDNKNEKKEDISYYRLPRSIEPQNYKLSLLPNMTSNFFAGSVLITIAVKENVKTITLHANNLTIHGVTMTNNKSQDIPVFSTNKSLDKRELLMIHFKRELEIMQYKLFINFSGRLDNKLVGFYESRLKSSGCRSRLSNGLSVITHRNRVQFYCESTNIMADMRINVKLSERLSPLVRPVNYKLELRPEIDKGVFQGNVDIEVVIKQERNYINLHSNFLNIKEVKVFKGTDEVPVSKFLEIKQMEQLFIHFDSAQSAGNYKISINFDGDLTRNIVGFYSSRLIDSRTMVASKFQPTYARQAFPCFDEPDFKATYDITLWKPPSYIALSNMNEISKTFDENVQMDKVTFATSVPMSTYLACFVVCDFDYKEADINSGGIRRNFKLRSFAQKQDLHKIDFALDIGKRATEFYINYYKVPFPLPKLDMIGIPDYVSGATEHWGLITYRETSFLVDKATASAANKISVANTIAHELAHMWFGNLVTMKWWDEVWLNEGFATYMQAKALETIEPSWKVLDNFLTKVLHPVLSIDAKLSSHPIVQTVATPDQITSIFDSISYNKGASILRMLEGFIGPENFRQGVSDYLKKYEFGNTVTQELLSSLEPYFKRDFPDLNLTYIMDTWTLQMGYPVLEVKRDGESDTFTVSQSRFLIDPDAVYTNDSKFNYKWFVPITFKTDTTTKDEVTWLADTAQDVKLKTNPGDKWLKININQVGYYRVNYDVPTWQALIEALKSKTQQLSGADRSHLLDDVFALAEARAVPYSIALELTTYLQVEDELTPWQSAGSVFGALEDRLQYSLVYDNLMKYIQRIIRPIYAKQNWDAVNLPVLDSLLRTKILSLAVHYQLPEAVEKAKSMFYQWLNTHGTPDHAPIQQDLREMVYYNGMKSASMADWDKLWAIYKKEEDVQELLKLRRALAAPRDTTILRKFLLMAWDEANIRSQDYLTVVVQISANPSGSALVWDDVRARWPQLVQRFTLNSRYLGNIIPAITASFNTDLKLKEMESFFGLYPEAGAGETGRRRALETVKNNIRWSTYHLKQVTTWIDANYQS</sequence>
<evidence type="ECO:0000256" key="24">
    <source>
        <dbReference type="PIRSR" id="PIRSR634016-3"/>
    </source>
</evidence>
<dbReference type="GO" id="GO:0008270">
    <property type="term" value="F:zinc ion binding"/>
    <property type="evidence" value="ECO:0007669"/>
    <property type="project" value="InterPro"/>
</dbReference>
<dbReference type="GO" id="GO:0042277">
    <property type="term" value="F:peptide binding"/>
    <property type="evidence" value="ECO:0007669"/>
    <property type="project" value="TreeGrafter"/>
</dbReference>
<gene>
    <name evidence="30" type="ORF">HW555_008455</name>
</gene>
<evidence type="ECO:0000256" key="2">
    <source>
        <dbReference type="ARBA" id="ARBA00004401"/>
    </source>
</evidence>
<feature type="domain" description="Aminopeptidase N-like N-terminal" evidence="29">
    <location>
        <begin position="767"/>
        <end position="946"/>
    </location>
</feature>
<evidence type="ECO:0000256" key="23">
    <source>
        <dbReference type="PIRSR" id="PIRSR634016-1"/>
    </source>
</evidence>
<reference evidence="30" key="1">
    <citation type="submission" date="2020-08" db="EMBL/GenBank/DDBJ databases">
        <title>Spodoptera exigua strain:BAW_Kor-Di-RS1 Genome sequencing and assembly.</title>
        <authorList>
            <person name="Kim J."/>
            <person name="Nam H.Y."/>
            <person name="Kwon M."/>
            <person name="Choi J.H."/>
            <person name="Cho S.R."/>
            <person name="Kim G.-H."/>
        </authorList>
    </citation>
    <scope>NUCLEOTIDE SEQUENCE</scope>
    <source>
        <strain evidence="30">BAW_Kor-Di-RS1</strain>
        <tissue evidence="30">Whole-body</tissue>
    </source>
</reference>
<comment type="subcellular location">
    <subcellularLocation>
        <location evidence="3">Cell membrane</location>
        <topology evidence="3">Lipid-anchor</topology>
        <topology evidence="3">GPI-anchor</topology>
    </subcellularLocation>
    <subcellularLocation>
        <location evidence="2">Cell membrane</location>
        <topology evidence="2">Single-pass type II membrane protein</topology>
    </subcellularLocation>
</comment>
<evidence type="ECO:0000313" key="30">
    <source>
        <dbReference type="EMBL" id="KAF9413289.1"/>
    </source>
</evidence>
<feature type="domain" description="Aminopeptidase N-like N-terminal" evidence="29">
    <location>
        <begin position="611"/>
        <end position="720"/>
    </location>
</feature>
<evidence type="ECO:0000256" key="10">
    <source>
        <dbReference type="ARBA" id="ARBA00022670"/>
    </source>
</evidence>
<comment type="cofactor">
    <cofactor evidence="24">
        <name>Zn(2+)</name>
        <dbReference type="ChEBI" id="CHEBI:29105"/>
    </cofactor>
    <text evidence="24">Binds 1 zinc ion per subunit.</text>
</comment>
<keyword evidence="11" id="KW-0812">Transmembrane</keyword>
<dbReference type="InterPro" id="IPR034016">
    <property type="entry name" value="M1_APN-typ"/>
</dbReference>
<dbReference type="SUPFAM" id="SSF55486">
    <property type="entry name" value="Metalloproteases ('zincins'), catalytic domain"/>
    <property type="match status" value="1"/>
</dbReference>
<dbReference type="InterPro" id="IPR024571">
    <property type="entry name" value="ERAP1-like_C_dom"/>
</dbReference>
<evidence type="ECO:0000256" key="26">
    <source>
        <dbReference type="SAM" id="MobiDB-lite"/>
    </source>
</evidence>
<dbReference type="InterPro" id="IPR042097">
    <property type="entry name" value="Aminopeptidase_N-like_N_sf"/>
</dbReference>
<keyword evidence="16" id="KW-0735">Signal-anchor</keyword>
<evidence type="ECO:0000256" key="5">
    <source>
        <dbReference type="ARBA" id="ARBA00011748"/>
    </source>
</evidence>
<evidence type="ECO:0000256" key="12">
    <source>
        <dbReference type="ARBA" id="ARBA00022723"/>
    </source>
</evidence>
<comment type="similarity">
    <text evidence="4">Belongs to the peptidase M1 family.</text>
</comment>
<evidence type="ECO:0000259" key="29">
    <source>
        <dbReference type="Pfam" id="PF17900"/>
    </source>
</evidence>
<feature type="active site" description="Proton acceptor" evidence="23">
    <location>
        <position position="1059"/>
    </location>
</feature>
<feature type="domain" description="ERAP1-like C-terminal" evidence="28">
    <location>
        <begin position="1289"/>
        <end position="1611"/>
    </location>
</feature>
<keyword evidence="13" id="KW-0378">Hydrolase</keyword>
<dbReference type="GO" id="GO:0005886">
    <property type="term" value="C:plasma membrane"/>
    <property type="evidence" value="ECO:0007669"/>
    <property type="project" value="UniProtKB-SubCell"/>
</dbReference>
<accession>A0A835L1Q5</accession>
<dbReference type="SUPFAM" id="SSF63737">
    <property type="entry name" value="Leukotriene A4 hydrolase N-terminal domain"/>
    <property type="match status" value="2"/>
</dbReference>
<evidence type="ECO:0000256" key="4">
    <source>
        <dbReference type="ARBA" id="ARBA00010136"/>
    </source>
</evidence>
<evidence type="ECO:0000256" key="13">
    <source>
        <dbReference type="ARBA" id="ARBA00022801"/>
    </source>
</evidence>
<evidence type="ECO:0000256" key="7">
    <source>
        <dbReference type="ARBA" id="ARBA00022438"/>
    </source>
</evidence>
<dbReference type="InterPro" id="IPR001930">
    <property type="entry name" value="Peptidase_M1"/>
</dbReference>
<evidence type="ECO:0000256" key="11">
    <source>
        <dbReference type="ARBA" id="ARBA00022692"/>
    </source>
</evidence>
<dbReference type="SUPFAM" id="SSF53098">
    <property type="entry name" value="Ribonuclease H-like"/>
    <property type="match status" value="1"/>
</dbReference>
<dbReference type="InterPro" id="IPR014782">
    <property type="entry name" value="Peptidase_M1_dom"/>
</dbReference>
<dbReference type="Gene3D" id="2.60.40.1910">
    <property type="match status" value="1"/>
</dbReference>
<feature type="non-terminal residue" evidence="30">
    <location>
        <position position="1"/>
    </location>
</feature>
<evidence type="ECO:0000256" key="21">
    <source>
        <dbReference type="ARBA" id="ARBA00023180"/>
    </source>
</evidence>
<evidence type="ECO:0000256" key="20">
    <source>
        <dbReference type="ARBA" id="ARBA00023157"/>
    </source>
</evidence>
<dbReference type="PANTHER" id="PTHR11533:SF276">
    <property type="entry name" value="GLUTAMYL AMINOPEPTIDASE"/>
    <property type="match status" value="1"/>
</dbReference>
<keyword evidence="7" id="KW-0031">Aminopeptidase</keyword>
<keyword evidence="10" id="KW-0645">Protease</keyword>
<organism evidence="30 31">
    <name type="scientific">Spodoptera exigua</name>
    <name type="common">Beet armyworm</name>
    <name type="synonym">Noctua fulgens</name>
    <dbReference type="NCBI Taxonomy" id="7107"/>
    <lineage>
        <taxon>Eukaryota</taxon>
        <taxon>Metazoa</taxon>
        <taxon>Ecdysozoa</taxon>
        <taxon>Arthropoda</taxon>
        <taxon>Hexapoda</taxon>
        <taxon>Insecta</taxon>
        <taxon>Pterygota</taxon>
        <taxon>Neoptera</taxon>
        <taxon>Endopterygota</taxon>
        <taxon>Lepidoptera</taxon>
        <taxon>Glossata</taxon>
        <taxon>Ditrysia</taxon>
        <taxon>Noctuoidea</taxon>
        <taxon>Noctuidae</taxon>
        <taxon>Amphipyrinae</taxon>
        <taxon>Spodoptera</taxon>
    </lineage>
</organism>
<keyword evidence="22" id="KW-0449">Lipoprotein</keyword>
<feature type="binding site" evidence="24">
    <location>
        <position position="1062"/>
    </location>
    <ligand>
        <name>Zn(2+)</name>
        <dbReference type="ChEBI" id="CHEBI:29105"/>
        <note>catalytic</note>
    </ligand>
</feature>
<keyword evidence="14 24" id="KW-0862">Zinc</keyword>
<evidence type="ECO:0000256" key="25">
    <source>
        <dbReference type="PIRSR" id="PIRSR634016-4"/>
    </source>
</evidence>
<dbReference type="InterPro" id="IPR012337">
    <property type="entry name" value="RNaseH-like_sf"/>
</dbReference>
<dbReference type="EMBL" id="JACKWZ010000165">
    <property type="protein sequence ID" value="KAF9413289.1"/>
    <property type="molecule type" value="Genomic_DNA"/>
</dbReference>
<dbReference type="PRINTS" id="PR00756">
    <property type="entry name" value="ALADIPTASE"/>
</dbReference>
<dbReference type="FunFam" id="1.10.390.10:FF:000016">
    <property type="entry name" value="Glutamyl aminopeptidase"/>
    <property type="match status" value="1"/>
</dbReference>
<evidence type="ECO:0000313" key="31">
    <source>
        <dbReference type="Proteomes" id="UP000648187"/>
    </source>
</evidence>
<evidence type="ECO:0000256" key="6">
    <source>
        <dbReference type="ARBA" id="ARBA00012567"/>
    </source>
</evidence>
<dbReference type="Pfam" id="PF01433">
    <property type="entry name" value="Peptidase_M1"/>
    <property type="match status" value="1"/>
</dbReference>
<keyword evidence="20" id="KW-1015">Disulfide bond</keyword>
<dbReference type="GO" id="GO:0098552">
    <property type="term" value="C:side of membrane"/>
    <property type="evidence" value="ECO:0007669"/>
    <property type="project" value="UniProtKB-KW"/>
</dbReference>
<feature type="region of interest" description="Disordered" evidence="26">
    <location>
        <begin position="296"/>
        <end position="332"/>
    </location>
</feature>
<dbReference type="FunFam" id="2.60.40.1730:FF:000012">
    <property type="entry name" value="Aminopeptidase N"/>
    <property type="match status" value="1"/>
</dbReference>
<dbReference type="FunFam" id="2.60.40.1910:FF:000003">
    <property type="entry name" value="Aminopeptidase"/>
    <property type="match status" value="1"/>
</dbReference>
<evidence type="ECO:0000256" key="19">
    <source>
        <dbReference type="ARBA" id="ARBA00023136"/>
    </source>
</evidence>
<feature type="binding site" evidence="24">
    <location>
        <position position="1081"/>
    </location>
    <ligand>
        <name>Zn(2+)</name>
        <dbReference type="ChEBI" id="CHEBI:29105"/>
        <note>catalytic</note>
    </ligand>
</feature>
<evidence type="ECO:0000259" key="27">
    <source>
        <dbReference type="Pfam" id="PF01433"/>
    </source>
</evidence>